<keyword evidence="2" id="KW-1185">Reference proteome</keyword>
<protein>
    <submittedName>
        <fullName evidence="1">Uncharacterized protein</fullName>
    </submittedName>
</protein>
<proteinExistence type="predicted"/>
<name>A0ABY4YMS9_9MICO</name>
<evidence type="ECO:0000313" key="2">
    <source>
        <dbReference type="Proteomes" id="UP001056535"/>
    </source>
</evidence>
<dbReference type="EMBL" id="CP099490">
    <property type="protein sequence ID" value="USQ77790.1"/>
    <property type="molecule type" value="Genomic_DNA"/>
</dbReference>
<dbReference type="Proteomes" id="UP001056535">
    <property type="component" value="Chromosome"/>
</dbReference>
<dbReference type="RefSeq" id="WP_252623435.1">
    <property type="nucleotide sequence ID" value="NZ_CP099490.1"/>
</dbReference>
<evidence type="ECO:0000313" key="1">
    <source>
        <dbReference type="EMBL" id="USQ77790.1"/>
    </source>
</evidence>
<accession>A0ABY4YMS9</accession>
<gene>
    <name evidence="1" type="ORF">NF557_07820</name>
</gene>
<reference evidence="1" key="1">
    <citation type="submission" date="2022-06" db="EMBL/GenBank/DDBJ databases">
        <title>Ornithinimicrobium JY.X270.</title>
        <authorList>
            <person name="Huang Y."/>
        </authorList>
    </citation>
    <scope>NUCLEOTIDE SEQUENCE</scope>
    <source>
        <strain evidence="1">JY.X270</strain>
    </source>
</reference>
<organism evidence="1 2">
    <name type="scientific">Ornithinimicrobium cryptoxanthini</name>
    <dbReference type="NCBI Taxonomy" id="2934161"/>
    <lineage>
        <taxon>Bacteria</taxon>
        <taxon>Bacillati</taxon>
        <taxon>Actinomycetota</taxon>
        <taxon>Actinomycetes</taxon>
        <taxon>Micrococcales</taxon>
        <taxon>Ornithinimicrobiaceae</taxon>
        <taxon>Ornithinimicrobium</taxon>
    </lineage>
</organism>
<sequence>MNQPEIGTDVEQLLELSASGPLVLASLDACVRRLREVQAAKSALAALSTEDVRRAIARRQQRMANPGSRA</sequence>